<protein>
    <submittedName>
        <fullName evidence="2">Uncharacterized protein</fullName>
    </submittedName>
</protein>
<reference evidence="3" key="2">
    <citation type="journal article" date="2010" name="Genome Res.">
        <title>Population genomic sequencing of Coccidioides fungi reveals recent hybridization and transposon control.</title>
        <authorList>
            <person name="Neafsey D.E."/>
            <person name="Barker B.M."/>
            <person name="Sharpton T.J."/>
            <person name="Stajich J.E."/>
            <person name="Park D.J."/>
            <person name="Whiston E."/>
            <person name="Hung C.-Y."/>
            <person name="McMahan C."/>
            <person name="White J."/>
            <person name="Sykes S."/>
            <person name="Heiman D."/>
            <person name="Young S."/>
            <person name="Zeng Q."/>
            <person name="Abouelleil A."/>
            <person name="Aftuck L."/>
            <person name="Bessette D."/>
            <person name="Brown A."/>
            <person name="FitzGerald M."/>
            <person name="Lui A."/>
            <person name="Macdonald J.P."/>
            <person name="Priest M."/>
            <person name="Orbach M.J."/>
            <person name="Galgiani J.N."/>
            <person name="Kirkland T.N."/>
            <person name="Cole G.T."/>
            <person name="Birren B.W."/>
            <person name="Henn M.R."/>
            <person name="Taylor J.W."/>
            <person name="Rounsley S.D."/>
        </authorList>
    </citation>
    <scope>GENOME REANNOTATION</scope>
    <source>
        <strain evidence="3">RS</strain>
    </source>
</reference>
<dbReference type="InParanoid" id="A0A0D8JWL1"/>
<dbReference type="AlphaFoldDB" id="A0A0D8JWL1"/>
<gene>
    <name evidence="2" type="ORF">CIMG_13110</name>
</gene>
<dbReference type="Proteomes" id="UP000001261">
    <property type="component" value="Unassembled WGS sequence"/>
</dbReference>
<keyword evidence="3" id="KW-1185">Reference proteome</keyword>
<evidence type="ECO:0000256" key="1">
    <source>
        <dbReference type="SAM" id="MobiDB-lite"/>
    </source>
</evidence>
<dbReference type="EMBL" id="GG704912">
    <property type="protein sequence ID" value="KJF60663.1"/>
    <property type="molecule type" value="Genomic_DNA"/>
</dbReference>
<accession>A0A0D8JWL1</accession>
<dbReference type="KEGG" id="cim:CIMG_13110"/>
<sequence length="72" mass="7938">MLYLNLVERSGDGGATDKSTQATSMHGVNFGSEMRGLRCWRKEAGVHFEIPRFHGSRPRSPSRGVPSPSPPR</sequence>
<dbReference type="RefSeq" id="XP_004445446.1">
    <property type="nucleotide sequence ID" value="XM_004445389.1"/>
</dbReference>
<proteinExistence type="predicted"/>
<name>A0A0D8JWL1_COCIM</name>
<reference evidence="3" key="1">
    <citation type="journal article" date="2009" name="Genome Res.">
        <title>Comparative genomic analyses of the human fungal pathogens Coccidioides and their relatives.</title>
        <authorList>
            <person name="Sharpton T.J."/>
            <person name="Stajich J.E."/>
            <person name="Rounsley S.D."/>
            <person name="Gardner M.J."/>
            <person name="Wortman J.R."/>
            <person name="Jordar V.S."/>
            <person name="Maiti R."/>
            <person name="Kodira C.D."/>
            <person name="Neafsey D.E."/>
            <person name="Zeng Q."/>
            <person name="Hung C.-Y."/>
            <person name="McMahan C."/>
            <person name="Muszewska A."/>
            <person name="Grynberg M."/>
            <person name="Mandel M.A."/>
            <person name="Kellner E.M."/>
            <person name="Barker B.M."/>
            <person name="Galgiani J.N."/>
            <person name="Orbach M.J."/>
            <person name="Kirkland T.N."/>
            <person name="Cole G.T."/>
            <person name="Henn M.R."/>
            <person name="Birren B.W."/>
            <person name="Taylor J.W."/>
        </authorList>
    </citation>
    <scope>NUCLEOTIDE SEQUENCE [LARGE SCALE GENOMIC DNA]</scope>
    <source>
        <strain evidence="3">RS</strain>
    </source>
</reference>
<evidence type="ECO:0000313" key="2">
    <source>
        <dbReference type="EMBL" id="KJF60663.1"/>
    </source>
</evidence>
<feature type="region of interest" description="Disordered" evidence="1">
    <location>
        <begin position="51"/>
        <end position="72"/>
    </location>
</feature>
<evidence type="ECO:0000313" key="3">
    <source>
        <dbReference type="Proteomes" id="UP000001261"/>
    </source>
</evidence>
<dbReference type="GeneID" id="24164737"/>
<dbReference type="VEuPathDB" id="FungiDB:CIMG_13110"/>
<organism evidence="2 3">
    <name type="scientific">Coccidioides immitis (strain RS)</name>
    <name type="common">Valley fever fungus</name>
    <dbReference type="NCBI Taxonomy" id="246410"/>
    <lineage>
        <taxon>Eukaryota</taxon>
        <taxon>Fungi</taxon>
        <taxon>Dikarya</taxon>
        <taxon>Ascomycota</taxon>
        <taxon>Pezizomycotina</taxon>
        <taxon>Eurotiomycetes</taxon>
        <taxon>Eurotiomycetidae</taxon>
        <taxon>Onygenales</taxon>
        <taxon>Onygenaceae</taxon>
        <taxon>Coccidioides</taxon>
    </lineage>
</organism>